<proteinExistence type="predicted"/>
<gene>
    <name evidence="2" type="ORF">AIOL_002929</name>
</gene>
<dbReference type="PATRIC" id="fig|1675527.3.peg.3066"/>
<feature type="region of interest" description="Disordered" evidence="1">
    <location>
        <begin position="16"/>
        <end position="41"/>
    </location>
</feature>
<evidence type="ECO:0000313" key="3">
    <source>
        <dbReference type="Proteomes" id="UP000037178"/>
    </source>
</evidence>
<organism evidence="2 3">
    <name type="scientific">Candidatus Rhodobacter oscarellae</name>
    <dbReference type="NCBI Taxonomy" id="1675527"/>
    <lineage>
        <taxon>Bacteria</taxon>
        <taxon>Pseudomonadati</taxon>
        <taxon>Pseudomonadota</taxon>
        <taxon>Alphaproteobacteria</taxon>
        <taxon>Rhodobacterales</taxon>
        <taxon>Rhodobacter group</taxon>
        <taxon>Rhodobacter</taxon>
    </lineage>
</organism>
<keyword evidence="3" id="KW-1185">Reference proteome</keyword>
<sequence>MSFPQSSLQLRHCVIRRGGGRKSTPQPHRPPVGSGRLVRAS</sequence>
<evidence type="ECO:0000256" key="1">
    <source>
        <dbReference type="SAM" id="MobiDB-lite"/>
    </source>
</evidence>
<comment type="caution">
    <text evidence="2">The sequence shown here is derived from an EMBL/GenBank/DDBJ whole genome shotgun (WGS) entry which is preliminary data.</text>
</comment>
<dbReference type="STRING" id="1675527.AIOL_002929"/>
<protein>
    <submittedName>
        <fullName evidence="2">Uncharacterized protein</fullName>
    </submittedName>
</protein>
<dbReference type="Proteomes" id="UP000037178">
    <property type="component" value="Unassembled WGS sequence"/>
</dbReference>
<dbReference type="AlphaFoldDB" id="A0A0J9E5J8"/>
<dbReference type="EMBL" id="LFTY01000002">
    <property type="protein sequence ID" value="KMW57961.1"/>
    <property type="molecule type" value="Genomic_DNA"/>
</dbReference>
<evidence type="ECO:0000313" key="2">
    <source>
        <dbReference type="EMBL" id="KMW57961.1"/>
    </source>
</evidence>
<reference evidence="2 3" key="1">
    <citation type="submission" date="2015-06" db="EMBL/GenBank/DDBJ databases">
        <title>Draft genome sequence of an Alphaproteobacteria species associated to the Mediterranean sponge Oscarella lobularis.</title>
        <authorList>
            <person name="Jourda C."/>
            <person name="Santini S."/>
            <person name="Claverie J.-M."/>
        </authorList>
    </citation>
    <scope>NUCLEOTIDE SEQUENCE [LARGE SCALE GENOMIC DNA]</scope>
    <source>
        <strain evidence="2">IGS</strain>
    </source>
</reference>
<name>A0A0J9E5J8_9RHOB</name>
<accession>A0A0J9E5J8</accession>